<comment type="subcellular location">
    <subcellularLocation>
        <location evidence="1">Nucleus</location>
    </subcellularLocation>
</comment>
<dbReference type="Pfam" id="PF02144">
    <property type="entry name" value="Rad1"/>
    <property type="match status" value="1"/>
</dbReference>
<dbReference type="KEGG" id="lel:PVL30_004012"/>
<dbReference type="FunCoup" id="A5E3V0">
    <property type="interactions" value="121"/>
</dbReference>
<dbReference type="AlphaFoldDB" id="A5E3V0"/>
<dbReference type="PRINTS" id="PR01245">
    <property type="entry name" value="RAD1REC1"/>
</dbReference>
<dbReference type="GO" id="GO:0006281">
    <property type="term" value="P:DNA repair"/>
    <property type="evidence" value="ECO:0007669"/>
    <property type="project" value="UniProtKB-KW"/>
</dbReference>
<evidence type="ECO:0000256" key="3">
    <source>
        <dbReference type="ARBA" id="ARBA00022763"/>
    </source>
</evidence>
<keyword evidence="3" id="KW-0227">DNA damage</keyword>
<dbReference type="GO" id="GO:0000077">
    <property type="term" value="P:DNA damage checkpoint signaling"/>
    <property type="evidence" value="ECO:0007669"/>
    <property type="project" value="InterPro"/>
</dbReference>
<dbReference type="OrthoDB" id="337581at2759"/>
<accession>A5E3V0</accession>
<dbReference type="GeneID" id="5231654"/>
<feature type="compositionally biased region" description="Acidic residues" evidence="6">
    <location>
        <begin position="167"/>
        <end position="177"/>
    </location>
</feature>
<evidence type="ECO:0000256" key="5">
    <source>
        <dbReference type="ARBA" id="ARBA00023242"/>
    </source>
</evidence>
<feature type="region of interest" description="Disordered" evidence="6">
    <location>
        <begin position="44"/>
        <end position="66"/>
    </location>
</feature>
<dbReference type="InterPro" id="IPR003021">
    <property type="entry name" value="Rad1_Rec1_Rad17"/>
</dbReference>
<sequence>MSAHSLFVRSEDEDDDNQHEAEHTSVYVPEDPALEEFDVNKRPLTHALPSRSTHRQSTATSTSKANVKVNTATTTTAAVATSTFRNNIGTHPTYPNRPKNVTFTASTTQIAHLSDVFQSLLHINNQAIITIKPTGITLYSTYNYSTNVHVTIDPTLFSIFNLSVHNDDDENENENENDDTRVQTTQEEQEQDENLELRLGVDINLIADCFTSVMNTLKFESAVTCYLTYMGDGHPLIIEFEDTFISEKLEFYTFYVDSDDDYTGYSNTNASKSNTSDYNLRIDYEKVIMEIMVKSDVLTNLLQDLYQIGTEVLFIYCAENVLNFISQGPIGVSKLIFPNERTILEKLYLAKETDDHHQYDISQFQFHDFSKILKAVKLSTKSKIVKDANGCFSIQLLCKNFQQTGYLGTLIVINMTEMVHDEIMVESIIKDEQHIDQEKQNEGFASSNNDAATRVTEPILLKSIPDLTHRGNEPLINSFKRSRPKLTNSTVDDKNARKNKSDGPLLKRNRNGEDGMRNNNNQREEGIPLFL</sequence>
<keyword evidence="8" id="KW-1185">Reference proteome</keyword>
<evidence type="ECO:0008006" key="9">
    <source>
        <dbReference type="Google" id="ProtNLM"/>
    </source>
</evidence>
<evidence type="ECO:0000256" key="6">
    <source>
        <dbReference type="SAM" id="MobiDB-lite"/>
    </source>
</evidence>
<keyword evidence="5" id="KW-0539">Nucleus</keyword>
<proteinExistence type="inferred from homology"/>
<dbReference type="eggNOG" id="KOG3194">
    <property type="taxonomic scope" value="Eukaryota"/>
</dbReference>
<feature type="compositionally biased region" description="Basic and acidic residues" evidence="6">
    <location>
        <begin position="491"/>
        <end position="501"/>
    </location>
</feature>
<dbReference type="EMBL" id="CH981529">
    <property type="protein sequence ID" value="EDK46108.1"/>
    <property type="molecule type" value="Genomic_DNA"/>
</dbReference>
<protein>
    <recommendedName>
        <fullName evidence="9">DNA damage checkpoint control protein RAD17</fullName>
    </recommendedName>
</protein>
<evidence type="ECO:0000256" key="1">
    <source>
        <dbReference type="ARBA" id="ARBA00004123"/>
    </source>
</evidence>
<feature type="region of interest" description="Disordered" evidence="6">
    <location>
        <begin position="167"/>
        <end position="193"/>
    </location>
</feature>
<organism evidence="7 8">
    <name type="scientific">Lodderomyces elongisporus (strain ATCC 11503 / CBS 2605 / JCM 1781 / NBRC 1676 / NRRL YB-4239)</name>
    <name type="common">Yeast</name>
    <name type="synonym">Saccharomyces elongisporus</name>
    <dbReference type="NCBI Taxonomy" id="379508"/>
    <lineage>
        <taxon>Eukaryota</taxon>
        <taxon>Fungi</taxon>
        <taxon>Dikarya</taxon>
        <taxon>Ascomycota</taxon>
        <taxon>Saccharomycotina</taxon>
        <taxon>Pichiomycetes</taxon>
        <taxon>Debaryomycetaceae</taxon>
        <taxon>Candida/Lodderomyces clade</taxon>
        <taxon>Lodderomyces</taxon>
    </lineage>
</organism>
<name>A5E3V0_LODEL</name>
<comment type="similarity">
    <text evidence="2">Belongs to the rad1 family.</text>
</comment>
<reference evidence="7 8" key="1">
    <citation type="journal article" date="2009" name="Nature">
        <title>Evolution of pathogenicity and sexual reproduction in eight Candida genomes.</title>
        <authorList>
            <person name="Butler G."/>
            <person name="Rasmussen M.D."/>
            <person name="Lin M.F."/>
            <person name="Santos M.A."/>
            <person name="Sakthikumar S."/>
            <person name="Munro C.A."/>
            <person name="Rheinbay E."/>
            <person name="Grabherr M."/>
            <person name="Forche A."/>
            <person name="Reedy J.L."/>
            <person name="Agrafioti I."/>
            <person name="Arnaud M.B."/>
            <person name="Bates S."/>
            <person name="Brown A.J."/>
            <person name="Brunke S."/>
            <person name="Costanzo M.C."/>
            <person name="Fitzpatrick D.A."/>
            <person name="de Groot P.W."/>
            <person name="Harris D."/>
            <person name="Hoyer L.L."/>
            <person name="Hube B."/>
            <person name="Klis F.M."/>
            <person name="Kodira C."/>
            <person name="Lennard N."/>
            <person name="Logue M.E."/>
            <person name="Martin R."/>
            <person name="Neiman A.M."/>
            <person name="Nikolaou E."/>
            <person name="Quail M.A."/>
            <person name="Quinn J."/>
            <person name="Santos M.C."/>
            <person name="Schmitzberger F.F."/>
            <person name="Sherlock G."/>
            <person name="Shah P."/>
            <person name="Silverstein K.A."/>
            <person name="Skrzypek M.S."/>
            <person name="Soll D."/>
            <person name="Staggs R."/>
            <person name="Stansfield I."/>
            <person name="Stumpf M.P."/>
            <person name="Sudbery P.E."/>
            <person name="Srikantha T."/>
            <person name="Zeng Q."/>
            <person name="Berman J."/>
            <person name="Berriman M."/>
            <person name="Heitman J."/>
            <person name="Gow N.A."/>
            <person name="Lorenz M.C."/>
            <person name="Birren B.W."/>
            <person name="Kellis M."/>
            <person name="Cuomo C.A."/>
        </authorList>
    </citation>
    <scope>NUCLEOTIDE SEQUENCE [LARGE SCALE GENOMIC DNA]</scope>
    <source>
        <strain evidence="8">ATCC 11503 / BCRC 21390 / CBS 2605 / JCM 1781 / NBRC 1676 / NRRL YB-4239</strain>
    </source>
</reference>
<dbReference type="InParanoid" id="A5E3V0"/>
<evidence type="ECO:0000256" key="2">
    <source>
        <dbReference type="ARBA" id="ARBA00010991"/>
    </source>
</evidence>
<dbReference type="PANTHER" id="PTHR10870">
    <property type="entry name" value="CELL CYCLE CHECKPOINT PROTEIN RAD1"/>
    <property type="match status" value="1"/>
</dbReference>
<gene>
    <name evidence="7" type="ORF">LELG_04288</name>
</gene>
<dbReference type="Gene3D" id="3.70.10.10">
    <property type="match status" value="1"/>
</dbReference>
<feature type="compositionally biased region" description="Basic and acidic residues" evidence="6">
    <location>
        <begin position="510"/>
        <end position="531"/>
    </location>
</feature>
<dbReference type="HOGENOM" id="CLU_038605_0_0_1"/>
<dbReference type="InterPro" id="IPR046938">
    <property type="entry name" value="DNA_clamp_sf"/>
</dbReference>
<evidence type="ECO:0000313" key="7">
    <source>
        <dbReference type="EMBL" id="EDK46108.1"/>
    </source>
</evidence>
<dbReference type="VEuPathDB" id="FungiDB:LELG_04288"/>
<dbReference type="STRING" id="379508.A5E3V0"/>
<dbReference type="GO" id="GO:0030896">
    <property type="term" value="C:checkpoint clamp complex"/>
    <property type="evidence" value="ECO:0007669"/>
    <property type="project" value="TreeGrafter"/>
</dbReference>
<keyword evidence="4" id="KW-0234">DNA repair</keyword>
<evidence type="ECO:0000256" key="4">
    <source>
        <dbReference type="ARBA" id="ARBA00023204"/>
    </source>
</evidence>
<dbReference type="Proteomes" id="UP000001996">
    <property type="component" value="Unassembled WGS sequence"/>
</dbReference>
<feature type="region of interest" description="Disordered" evidence="6">
    <location>
        <begin position="472"/>
        <end position="531"/>
    </location>
</feature>
<evidence type="ECO:0000313" key="8">
    <source>
        <dbReference type="Proteomes" id="UP000001996"/>
    </source>
</evidence>
<dbReference type="PANTHER" id="PTHR10870:SF0">
    <property type="entry name" value="CELL CYCLE CHECKPOINT PROTEIN RAD1"/>
    <property type="match status" value="1"/>
</dbReference>
<feature type="region of interest" description="Disordered" evidence="6">
    <location>
        <begin position="1"/>
        <end position="31"/>
    </location>
</feature>
<dbReference type="SUPFAM" id="SSF55979">
    <property type="entry name" value="DNA clamp"/>
    <property type="match status" value="1"/>
</dbReference>